<accession>A0A937XGP7</accession>
<dbReference type="AlphaFoldDB" id="A0A937XGP7"/>
<gene>
    <name evidence="2" type="ORF">FJY68_07750</name>
</gene>
<evidence type="ECO:0000313" key="2">
    <source>
        <dbReference type="EMBL" id="MBM3331726.1"/>
    </source>
</evidence>
<sequence length="260" mass="28437">MITLSPDFRITNSNGTDITSVDEWGRATGLVQDCKWKDAYSAKELAKSWFQTGRVALPYSLEGLLRGNADFDGAILVGGVAEAQTRFDDVPRGPRNHDLLLFGRAPRGEFVVGLEAKANEPHDELLSEHIRTLENRSPRSAIRHRTDLLCQALFGQPYSDTRFGQLRYQLLAATAGTLLADKGSTRAVLVIMQFMTSACTDEAMARNAADWRSFLEEMPGRPVSAAEPDVLAGPISVPGNEFIPSGIPLYLGKVITETEA</sequence>
<comment type="caution">
    <text evidence="2">The sequence shown here is derived from an EMBL/GenBank/DDBJ whole genome shotgun (WGS) entry which is preliminary data.</text>
</comment>
<dbReference type="InterPro" id="IPR054024">
    <property type="entry name" value="DUF6946"/>
</dbReference>
<dbReference type="Pfam" id="PF22187">
    <property type="entry name" value="DUF6946"/>
    <property type="match status" value="1"/>
</dbReference>
<protein>
    <recommendedName>
        <fullName evidence="1">DUF6946 domain-containing protein</fullName>
    </recommendedName>
</protein>
<feature type="domain" description="DUF6946" evidence="1">
    <location>
        <begin position="33"/>
        <end position="218"/>
    </location>
</feature>
<reference evidence="2" key="1">
    <citation type="submission" date="2019-03" db="EMBL/GenBank/DDBJ databases">
        <title>Lake Tanganyika Metagenome-Assembled Genomes (MAGs).</title>
        <authorList>
            <person name="Tran P."/>
        </authorList>
    </citation>
    <scope>NUCLEOTIDE SEQUENCE</scope>
    <source>
        <strain evidence="2">K_DeepCast_150m_m2_040</strain>
    </source>
</reference>
<organism evidence="2 3">
    <name type="scientific">candidate division WOR-3 bacterium</name>
    <dbReference type="NCBI Taxonomy" id="2052148"/>
    <lineage>
        <taxon>Bacteria</taxon>
        <taxon>Bacteria division WOR-3</taxon>
    </lineage>
</organism>
<dbReference type="EMBL" id="VGIR01000041">
    <property type="protein sequence ID" value="MBM3331726.1"/>
    <property type="molecule type" value="Genomic_DNA"/>
</dbReference>
<dbReference type="Proteomes" id="UP000779900">
    <property type="component" value="Unassembled WGS sequence"/>
</dbReference>
<proteinExistence type="predicted"/>
<evidence type="ECO:0000313" key="3">
    <source>
        <dbReference type="Proteomes" id="UP000779900"/>
    </source>
</evidence>
<evidence type="ECO:0000259" key="1">
    <source>
        <dbReference type="Pfam" id="PF22187"/>
    </source>
</evidence>
<name>A0A937XGP7_UNCW3</name>